<keyword evidence="2 4" id="KW-0479">Metal-binding</keyword>
<sequence length="263" mass="29743">MSRRWVWAFAVLGVFNGLLFLVALWRDYDREWKRYQTAFFALEGRKARTAREEEAVKARRHEFIQVAVAGTARVDRCMMCHLGIEDQRFADAPQPFRSHPEIPRHPFERFGCTVCHGGQDMATTKADAHGRVPFWEEPLLEGEYRQAACGGCHLGADVPGAPLLAQGRQLYLQRGCVACHRIRGMGGMVGPDLTFVGSRKHDPEWYIRHFKDPQATVPGSTMPPFKHLPEEELKALTVYMLSLREMPSALLPAPRTAAASETR</sequence>
<dbReference type="InterPro" id="IPR036909">
    <property type="entry name" value="Cyt_c-like_dom_sf"/>
</dbReference>
<dbReference type="GO" id="GO:0046872">
    <property type="term" value="F:metal ion binding"/>
    <property type="evidence" value="ECO:0007669"/>
    <property type="project" value="UniProtKB-KW"/>
</dbReference>
<feature type="domain" description="Cytochrome c" evidence="6">
    <location>
        <begin position="162"/>
        <end position="244"/>
    </location>
</feature>
<keyword evidence="5" id="KW-0812">Transmembrane</keyword>
<proteinExistence type="predicted"/>
<feature type="transmembrane region" description="Helical" evidence="5">
    <location>
        <begin position="6"/>
        <end position="25"/>
    </location>
</feature>
<accession>A0AAJ1AIH7</accession>
<dbReference type="InterPro" id="IPR036280">
    <property type="entry name" value="Multihaem_cyt_sf"/>
</dbReference>
<dbReference type="GO" id="GO:0020037">
    <property type="term" value="F:heme binding"/>
    <property type="evidence" value="ECO:0007669"/>
    <property type="project" value="InterPro"/>
</dbReference>
<gene>
    <name evidence="7" type="ORF">K8G79_01205</name>
</gene>
<dbReference type="SUPFAM" id="SSF48695">
    <property type="entry name" value="Multiheme cytochromes"/>
    <property type="match status" value="1"/>
</dbReference>
<evidence type="ECO:0000313" key="8">
    <source>
        <dbReference type="Proteomes" id="UP001197609"/>
    </source>
</evidence>
<keyword evidence="5" id="KW-0472">Membrane</keyword>
<evidence type="ECO:0000259" key="6">
    <source>
        <dbReference type="PROSITE" id="PS51007"/>
    </source>
</evidence>
<dbReference type="Pfam" id="PF00034">
    <property type="entry name" value="Cytochrom_C"/>
    <property type="match status" value="1"/>
</dbReference>
<comment type="caution">
    <text evidence="7">The sequence shown here is derived from an EMBL/GenBank/DDBJ whole genome shotgun (WGS) entry which is preliminary data.</text>
</comment>
<evidence type="ECO:0000313" key="7">
    <source>
        <dbReference type="EMBL" id="MBZ0158762.1"/>
    </source>
</evidence>
<dbReference type="Proteomes" id="UP001197609">
    <property type="component" value="Unassembled WGS sequence"/>
</dbReference>
<dbReference type="AlphaFoldDB" id="A0AAJ1AIH7"/>
<dbReference type="PROSITE" id="PS51007">
    <property type="entry name" value="CYTC"/>
    <property type="match status" value="1"/>
</dbReference>
<keyword evidence="5" id="KW-1133">Transmembrane helix</keyword>
<dbReference type="SUPFAM" id="SSF46626">
    <property type="entry name" value="Cytochrome c"/>
    <property type="match status" value="1"/>
</dbReference>
<dbReference type="GO" id="GO:0009055">
    <property type="term" value="F:electron transfer activity"/>
    <property type="evidence" value="ECO:0007669"/>
    <property type="project" value="InterPro"/>
</dbReference>
<evidence type="ECO:0000256" key="5">
    <source>
        <dbReference type="SAM" id="Phobius"/>
    </source>
</evidence>
<reference evidence="7 8" key="1">
    <citation type="journal article" date="2021" name="bioRxiv">
        <title>Unraveling nitrogen, sulfur and carbon metabolic pathways and microbial community transcriptional responses to substrate deprivation and toxicity stresses in a bioreactor mimicking anoxic brackish coastal sediment conditions.</title>
        <authorList>
            <person name="Martins P.D."/>
            <person name="Echeveste M.J."/>
            <person name="Arshad A."/>
            <person name="Kurth J."/>
            <person name="Ouboter H."/>
            <person name="Jetten M.S.M."/>
            <person name="Welte C.U."/>
        </authorList>
    </citation>
    <scope>NUCLEOTIDE SEQUENCE [LARGE SCALE GENOMIC DNA]</scope>
    <source>
        <strain evidence="7">MAG_38</strain>
    </source>
</reference>
<evidence type="ECO:0000256" key="2">
    <source>
        <dbReference type="ARBA" id="ARBA00022723"/>
    </source>
</evidence>
<evidence type="ECO:0000256" key="1">
    <source>
        <dbReference type="ARBA" id="ARBA00022617"/>
    </source>
</evidence>
<dbReference type="Gene3D" id="1.10.760.10">
    <property type="entry name" value="Cytochrome c-like domain"/>
    <property type="match status" value="1"/>
</dbReference>
<name>A0AAJ1AIH7_9BACT</name>
<protein>
    <submittedName>
        <fullName evidence="7">Cbb3-type cytochrome c oxidase subunit II</fullName>
    </submittedName>
</protein>
<organism evidence="7 8">
    <name type="scientific">Candidatus Methylomirabilis tolerans</name>
    <dbReference type="NCBI Taxonomy" id="3123416"/>
    <lineage>
        <taxon>Bacteria</taxon>
        <taxon>Candidatus Methylomirabilota</taxon>
        <taxon>Candidatus Methylomirabilia</taxon>
        <taxon>Candidatus Methylomirabilales</taxon>
        <taxon>Candidatus Methylomirabilaceae</taxon>
        <taxon>Candidatus Methylomirabilis</taxon>
    </lineage>
</organism>
<evidence type="ECO:0000256" key="4">
    <source>
        <dbReference type="PROSITE-ProRule" id="PRU00433"/>
    </source>
</evidence>
<evidence type="ECO:0000256" key="3">
    <source>
        <dbReference type="ARBA" id="ARBA00023004"/>
    </source>
</evidence>
<keyword evidence="1 4" id="KW-0349">Heme</keyword>
<dbReference type="InterPro" id="IPR009056">
    <property type="entry name" value="Cyt_c-like_dom"/>
</dbReference>
<dbReference type="EMBL" id="JAIOIU010000017">
    <property type="protein sequence ID" value="MBZ0158762.1"/>
    <property type="molecule type" value="Genomic_DNA"/>
</dbReference>
<keyword evidence="3 4" id="KW-0408">Iron</keyword>